<comment type="caution">
    <text evidence="1">The sequence shown here is derived from an EMBL/GenBank/DDBJ whole genome shotgun (WGS) entry which is preliminary data.</text>
</comment>
<organism evidence="1 2">
    <name type="scientific">Holotrichia oblita</name>
    <name type="common">Chafer beetle</name>
    <dbReference type="NCBI Taxonomy" id="644536"/>
    <lineage>
        <taxon>Eukaryota</taxon>
        <taxon>Metazoa</taxon>
        <taxon>Ecdysozoa</taxon>
        <taxon>Arthropoda</taxon>
        <taxon>Hexapoda</taxon>
        <taxon>Insecta</taxon>
        <taxon>Pterygota</taxon>
        <taxon>Neoptera</taxon>
        <taxon>Endopterygota</taxon>
        <taxon>Coleoptera</taxon>
        <taxon>Polyphaga</taxon>
        <taxon>Scarabaeiformia</taxon>
        <taxon>Scarabaeidae</taxon>
        <taxon>Melolonthinae</taxon>
        <taxon>Holotrichia</taxon>
    </lineage>
</organism>
<name>A0ACB9TB11_HOLOL</name>
<gene>
    <name evidence="1" type="ORF">MML48_4g00014642</name>
</gene>
<keyword evidence="2" id="KW-1185">Reference proteome</keyword>
<evidence type="ECO:0000313" key="2">
    <source>
        <dbReference type="Proteomes" id="UP001056778"/>
    </source>
</evidence>
<protein>
    <submittedName>
        <fullName evidence="1">Uncharacterized protein</fullName>
    </submittedName>
</protein>
<evidence type="ECO:0000313" key="1">
    <source>
        <dbReference type="EMBL" id="KAI4463977.1"/>
    </source>
</evidence>
<dbReference type="EMBL" id="CM043018">
    <property type="protein sequence ID" value="KAI4463977.1"/>
    <property type="molecule type" value="Genomic_DNA"/>
</dbReference>
<proteinExistence type="predicted"/>
<accession>A0ACB9TB11</accession>
<reference evidence="1" key="1">
    <citation type="submission" date="2022-04" db="EMBL/GenBank/DDBJ databases">
        <title>Chromosome-scale genome assembly of Holotrichia oblita Faldermann.</title>
        <authorList>
            <person name="Rongchong L."/>
        </authorList>
    </citation>
    <scope>NUCLEOTIDE SEQUENCE</scope>
    <source>
        <strain evidence="1">81SQS9</strain>
    </source>
</reference>
<sequence length="137" mass="16106">MRRRQQNGLILGDEGYGITPWLLTPYRNPTTPQEIAYNTLHKRERVIIERCVGQLKRRLPFLQHQIRLNIDKIPSVIVSTVVLHNVAKYLNDQLPNDEAEVAAEDHDGEEVVEDNDELNNDRQRDQQRREEIKNIIF</sequence>
<dbReference type="Proteomes" id="UP001056778">
    <property type="component" value="Chromosome 4"/>
</dbReference>